<dbReference type="Proteomes" id="UP000322918">
    <property type="component" value="Unassembled WGS sequence"/>
</dbReference>
<dbReference type="Pfam" id="PF19891">
    <property type="entry name" value="DUF6364"/>
    <property type="match status" value="1"/>
</dbReference>
<proteinExistence type="predicted"/>
<comment type="caution">
    <text evidence="2">The sequence shown here is derived from an EMBL/GenBank/DDBJ whole genome shotgun (WGS) entry which is preliminary data.</text>
</comment>
<dbReference type="EMBL" id="VWNE01000025">
    <property type="protein sequence ID" value="KAA8480183.1"/>
    <property type="molecule type" value="Genomic_DNA"/>
</dbReference>
<dbReference type="InterPro" id="IPR045944">
    <property type="entry name" value="DUF6364"/>
</dbReference>
<evidence type="ECO:0000313" key="4">
    <source>
        <dbReference type="Proteomes" id="UP000322918"/>
    </source>
</evidence>
<dbReference type="OrthoDB" id="678344at2"/>
<sequence length="80" mass="9072">MKSKVNLTIDNSLLESVKAYASGKKTSVSALVENYFRNITRPGKQKSIIEMVEELPEPAITVSEDIKESYYKEKSFKHGF</sequence>
<dbReference type="RefSeq" id="WP_128770386.1">
    <property type="nucleotide sequence ID" value="NZ_RXOC01000011.1"/>
</dbReference>
<organism evidence="2 3">
    <name type="scientific">Arcticibacter tournemirensis</name>
    <dbReference type="NCBI Taxonomy" id="699437"/>
    <lineage>
        <taxon>Bacteria</taxon>
        <taxon>Pseudomonadati</taxon>
        <taxon>Bacteroidota</taxon>
        <taxon>Sphingobacteriia</taxon>
        <taxon>Sphingobacteriales</taxon>
        <taxon>Sphingobacteriaceae</taxon>
        <taxon>Arcticibacter</taxon>
    </lineage>
</organism>
<evidence type="ECO:0008006" key="5">
    <source>
        <dbReference type="Google" id="ProtNLM"/>
    </source>
</evidence>
<dbReference type="AlphaFoldDB" id="A0A4Q0M5R7"/>
<evidence type="ECO:0000313" key="1">
    <source>
        <dbReference type="EMBL" id="KAA8480183.1"/>
    </source>
</evidence>
<evidence type="ECO:0000313" key="3">
    <source>
        <dbReference type="Proteomes" id="UP000290848"/>
    </source>
</evidence>
<name>A0A4Q0M5R7_9SPHI</name>
<keyword evidence="4" id="KW-1185">Reference proteome</keyword>
<accession>A0A4Q0M5R7</accession>
<dbReference type="Proteomes" id="UP000290848">
    <property type="component" value="Unassembled WGS sequence"/>
</dbReference>
<dbReference type="EMBL" id="RXOC01000011">
    <property type="protein sequence ID" value="RXF68304.1"/>
    <property type="molecule type" value="Genomic_DNA"/>
</dbReference>
<evidence type="ECO:0000313" key="2">
    <source>
        <dbReference type="EMBL" id="RXF68304.1"/>
    </source>
</evidence>
<gene>
    <name evidence="2" type="ORF">EKH83_15605</name>
    <name evidence="1" type="ORF">F1649_15260</name>
</gene>
<reference evidence="1 4" key="2">
    <citation type="submission" date="2019-09" db="EMBL/GenBank/DDBJ databases">
        <title>Pararcticibacter amylolyticus gen. nov., sp. nov., isolated from a rottenly hemp rope, and reclassification of Pedobacter tournemirensis as Pararcticibacter tournemirensis comb. nov.</title>
        <authorList>
            <person name="Cai Y."/>
        </authorList>
    </citation>
    <scope>NUCLEOTIDE SEQUENCE [LARGE SCALE GENOMIC DNA]</scope>
    <source>
        <strain evidence="1 4">TF5-37.2-LB10</strain>
    </source>
</reference>
<protein>
    <recommendedName>
        <fullName evidence="5">Antitoxin</fullName>
    </recommendedName>
</protein>
<reference evidence="2 3" key="1">
    <citation type="submission" date="2018-12" db="EMBL/GenBank/DDBJ databases">
        <title>The Draft Genome Sequence of the Soil Bacterium Pedobacter tournemirensis R1.</title>
        <authorList>
            <person name="He J."/>
        </authorList>
    </citation>
    <scope>NUCLEOTIDE SEQUENCE [LARGE SCALE GENOMIC DNA]</scope>
    <source>
        <strain evidence="2 3">R1</strain>
    </source>
</reference>